<accession>A0A0G4IVY4</accession>
<dbReference type="SUPFAM" id="SSF48403">
    <property type="entry name" value="Ankyrin repeat"/>
    <property type="match status" value="1"/>
</dbReference>
<proteinExistence type="predicted"/>
<dbReference type="OrthoDB" id="76098at2759"/>
<reference evidence="1 2" key="1">
    <citation type="submission" date="2015-02" db="EMBL/GenBank/DDBJ databases">
        <authorList>
            <person name="Chooi Y.-H."/>
        </authorList>
    </citation>
    <scope>NUCLEOTIDE SEQUENCE [LARGE SCALE GENOMIC DNA]</scope>
    <source>
        <strain evidence="1">E3</strain>
    </source>
</reference>
<dbReference type="EMBL" id="CDSF01000091">
    <property type="protein sequence ID" value="CEO99503.1"/>
    <property type="molecule type" value="Genomic_DNA"/>
</dbReference>
<gene>
    <name evidence="1" type="ORF">PBRA_007236</name>
</gene>
<evidence type="ECO:0000313" key="2">
    <source>
        <dbReference type="Proteomes" id="UP000039324"/>
    </source>
</evidence>
<dbReference type="AlphaFoldDB" id="A0A0G4IVY4"/>
<dbReference type="InterPro" id="IPR002110">
    <property type="entry name" value="Ankyrin_rpt"/>
</dbReference>
<organism evidence="1 2">
    <name type="scientific">Plasmodiophora brassicae</name>
    <name type="common">Clubroot disease agent</name>
    <dbReference type="NCBI Taxonomy" id="37360"/>
    <lineage>
        <taxon>Eukaryota</taxon>
        <taxon>Sar</taxon>
        <taxon>Rhizaria</taxon>
        <taxon>Endomyxa</taxon>
        <taxon>Phytomyxea</taxon>
        <taxon>Plasmodiophorida</taxon>
        <taxon>Plasmodiophoridae</taxon>
        <taxon>Plasmodiophora</taxon>
    </lineage>
</organism>
<keyword evidence="2" id="KW-1185">Reference proteome</keyword>
<dbReference type="Proteomes" id="UP000039324">
    <property type="component" value="Unassembled WGS sequence"/>
</dbReference>
<evidence type="ECO:0000313" key="1">
    <source>
        <dbReference type="EMBL" id="CEO99503.1"/>
    </source>
</evidence>
<dbReference type="Pfam" id="PF12796">
    <property type="entry name" value="Ank_2"/>
    <property type="match status" value="1"/>
</dbReference>
<sequence>MVGQLLPDDLRYPVLSFADDDDLQGLASVSRSARRVATVAVRQRLTQAGGFRPRRTRVSPFALGVAASIIRERRPIPDKRTLAVLVRAFMRRRDAGTVVACFADPYRSAEFIRLSEILWQLPRVDVLNAWLACPGADPGAYRNEAFVLACARNLVDIVECLLQDDRVDPSARASQALREAAAAGRIDIVRILLRDGRASPLACQGQALHGAARHGRSAVFDLLLSDDRLAGYEYHHLDHRRFVMICTSRTIRVTGFVSKHR</sequence>
<name>A0A0G4IVY4_PLABS</name>
<protein>
    <submittedName>
        <fullName evidence="1">Uncharacterized protein</fullName>
    </submittedName>
</protein>
<dbReference type="InterPro" id="IPR036770">
    <property type="entry name" value="Ankyrin_rpt-contain_sf"/>
</dbReference>
<dbReference type="Gene3D" id="1.25.40.20">
    <property type="entry name" value="Ankyrin repeat-containing domain"/>
    <property type="match status" value="1"/>
</dbReference>